<feature type="compositionally biased region" description="Polar residues" evidence="1">
    <location>
        <begin position="165"/>
        <end position="186"/>
    </location>
</feature>
<evidence type="ECO:0000313" key="2">
    <source>
        <dbReference type="EMBL" id="JAS51518.1"/>
    </source>
</evidence>
<dbReference type="AlphaFoldDB" id="A0A1B6FMT2"/>
<feature type="region of interest" description="Disordered" evidence="1">
    <location>
        <begin position="17"/>
        <end position="138"/>
    </location>
</feature>
<feature type="compositionally biased region" description="Basic and acidic residues" evidence="1">
    <location>
        <begin position="20"/>
        <end position="36"/>
    </location>
</feature>
<accession>A0A1B6FMT2</accession>
<organism evidence="2">
    <name type="scientific">Cuerna arida</name>
    <dbReference type="NCBI Taxonomy" id="1464854"/>
    <lineage>
        <taxon>Eukaryota</taxon>
        <taxon>Metazoa</taxon>
        <taxon>Ecdysozoa</taxon>
        <taxon>Arthropoda</taxon>
        <taxon>Hexapoda</taxon>
        <taxon>Insecta</taxon>
        <taxon>Pterygota</taxon>
        <taxon>Neoptera</taxon>
        <taxon>Paraneoptera</taxon>
        <taxon>Hemiptera</taxon>
        <taxon>Auchenorrhyncha</taxon>
        <taxon>Membracoidea</taxon>
        <taxon>Cicadellidae</taxon>
        <taxon>Cicadellinae</taxon>
        <taxon>Proconiini</taxon>
        <taxon>Cuerna</taxon>
    </lineage>
</organism>
<protein>
    <submittedName>
        <fullName evidence="2">Uncharacterized protein</fullName>
    </submittedName>
</protein>
<feature type="region of interest" description="Disordered" evidence="1">
    <location>
        <begin position="165"/>
        <end position="228"/>
    </location>
</feature>
<reference evidence="2" key="1">
    <citation type="submission" date="2015-11" db="EMBL/GenBank/DDBJ databases">
        <title>De novo transcriptome assembly of four potential Pierce s Disease insect vectors from Arizona vineyards.</title>
        <authorList>
            <person name="Tassone E.E."/>
        </authorList>
    </citation>
    <scope>NUCLEOTIDE SEQUENCE</scope>
</reference>
<sequence length="228" mass="25742">PEIVMRGRRLRIELVNGDNFSKRQYDSNSSNDRHSSEAFSNDWRSGARLRQRSNLGSNGDLNASLSNGSGRKKFSNFSSFSKNDEEVGQWRNNGNSEFVNNNGHNNDSQVRERPKLLLCPRSKPLDNVSSSQEVKSDKKMSIFGNAKPVDTATREKQIESQLIQNRQKMQSTVIDDNTTPTTSIGNSKPKLYRPPNLRNTNGLSRNDVRVSESGLTNKYECLDEINDD</sequence>
<dbReference type="EMBL" id="GECZ01018251">
    <property type="protein sequence ID" value="JAS51518.1"/>
    <property type="molecule type" value="Transcribed_RNA"/>
</dbReference>
<feature type="compositionally biased region" description="Low complexity" evidence="1">
    <location>
        <begin position="92"/>
        <end position="106"/>
    </location>
</feature>
<gene>
    <name evidence="2" type="ORF">g.49902</name>
</gene>
<feature type="non-terminal residue" evidence="2">
    <location>
        <position position="1"/>
    </location>
</feature>
<feature type="compositionally biased region" description="Polar residues" evidence="1">
    <location>
        <begin position="52"/>
        <end position="69"/>
    </location>
</feature>
<name>A0A1B6FMT2_9HEMI</name>
<evidence type="ECO:0000256" key="1">
    <source>
        <dbReference type="SAM" id="MobiDB-lite"/>
    </source>
</evidence>
<proteinExistence type="predicted"/>